<dbReference type="InterPro" id="IPR011250">
    <property type="entry name" value="OMP/PagP_B-barrel"/>
</dbReference>
<feature type="domain" description="Outer membrane protein beta-barrel" evidence="3">
    <location>
        <begin position="6"/>
        <end position="179"/>
    </location>
</feature>
<evidence type="ECO:0000256" key="1">
    <source>
        <dbReference type="ARBA" id="ARBA00022729"/>
    </source>
</evidence>
<feature type="signal peptide" evidence="2">
    <location>
        <begin position="1"/>
        <end position="18"/>
    </location>
</feature>
<dbReference type="EMBL" id="CAXJRC010000041">
    <property type="protein sequence ID" value="CAL2107514.1"/>
    <property type="molecule type" value="Genomic_DNA"/>
</dbReference>
<dbReference type="SUPFAM" id="SSF56925">
    <property type="entry name" value="OMPA-like"/>
    <property type="match status" value="1"/>
</dbReference>
<evidence type="ECO:0000259" key="3">
    <source>
        <dbReference type="Pfam" id="PF13505"/>
    </source>
</evidence>
<feature type="chain" id="PRO_5046138392" evidence="2">
    <location>
        <begin position="19"/>
        <end position="182"/>
    </location>
</feature>
<keyword evidence="5" id="KW-1185">Reference proteome</keyword>
<reference evidence="4 5" key="1">
    <citation type="submission" date="2024-05" db="EMBL/GenBank/DDBJ databases">
        <authorList>
            <person name="Duchaud E."/>
        </authorList>
    </citation>
    <scope>NUCLEOTIDE SEQUENCE [LARGE SCALE GENOMIC DNA]</scope>
    <source>
        <strain evidence="4">Ena-SAMPLE-TAB-13-05-2024-13:56:06:370-140305</strain>
    </source>
</reference>
<dbReference type="Proteomes" id="UP001497602">
    <property type="component" value="Unassembled WGS sequence"/>
</dbReference>
<accession>A0ABP1FG16</accession>
<proteinExistence type="predicted"/>
<organism evidence="4 5">
    <name type="scientific">Tenacibaculum vairaonense</name>
    <dbReference type="NCBI Taxonomy" id="3137860"/>
    <lineage>
        <taxon>Bacteria</taxon>
        <taxon>Pseudomonadati</taxon>
        <taxon>Bacteroidota</taxon>
        <taxon>Flavobacteriia</taxon>
        <taxon>Flavobacteriales</taxon>
        <taxon>Flavobacteriaceae</taxon>
        <taxon>Tenacibaculum</taxon>
    </lineage>
</organism>
<gene>
    <name evidence="4" type="ORF">T190115A13A_40036</name>
</gene>
<sequence length="182" mass="18946">MKKLLLVAMMAFGFAMNAQDGQFNVGANFGLPIGTTGDVSSFVLGAEVNYLFEVSDDFKVGPSVSYNYFFGKDVDTNVGGNLGGLLNGLVNQLTESLGISGDSSYMPIAAAARYNVSEAFVLGADLGYAIGISPSANNGGFYYRPMVGYNVAEKIMIQATYSGVSTDGSTASNIGLGVMFGL</sequence>
<comment type="caution">
    <text evidence="4">The sequence shown here is derived from an EMBL/GenBank/DDBJ whole genome shotgun (WGS) entry which is preliminary data.</text>
</comment>
<evidence type="ECO:0000313" key="5">
    <source>
        <dbReference type="Proteomes" id="UP001497602"/>
    </source>
</evidence>
<dbReference type="Pfam" id="PF13505">
    <property type="entry name" value="OMP_b-brl"/>
    <property type="match status" value="1"/>
</dbReference>
<keyword evidence="1 2" id="KW-0732">Signal</keyword>
<evidence type="ECO:0000256" key="2">
    <source>
        <dbReference type="SAM" id="SignalP"/>
    </source>
</evidence>
<protein>
    <submittedName>
        <fullName evidence="4">OMP_b-brl domain-containing protein</fullName>
    </submittedName>
</protein>
<name>A0ABP1FG16_9FLAO</name>
<dbReference type="InterPro" id="IPR027385">
    <property type="entry name" value="Beta-barrel_OMP"/>
</dbReference>
<evidence type="ECO:0000313" key="4">
    <source>
        <dbReference type="EMBL" id="CAL2107514.1"/>
    </source>
</evidence>
<dbReference type="RefSeq" id="WP_348706421.1">
    <property type="nucleotide sequence ID" value="NZ_CAXIYA010000037.1"/>
</dbReference>